<organism evidence="1 2">
    <name type="scientific">Paraburkholderia kirstenboschensis</name>
    <dbReference type="NCBI Taxonomy" id="1245436"/>
    <lineage>
        <taxon>Bacteria</taxon>
        <taxon>Pseudomonadati</taxon>
        <taxon>Pseudomonadota</taxon>
        <taxon>Betaproteobacteria</taxon>
        <taxon>Burkholderiales</taxon>
        <taxon>Burkholderiaceae</taxon>
        <taxon>Paraburkholderia</taxon>
    </lineage>
</organism>
<keyword evidence="2" id="KW-1185">Reference proteome</keyword>
<reference evidence="1 2" key="1">
    <citation type="submission" date="2023-10" db="EMBL/GenBank/DDBJ databases">
        <title>Surface-active antibiotics is a multifunctional adaptation for post-fire microbes.</title>
        <authorList>
            <person name="Liu M.D."/>
            <person name="Du Y."/>
            <person name="Koupaei S.K."/>
            <person name="Kim N.R."/>
            <person name="Zhang W."/>
            <person name="Traxler M.F."/>
        </authorList>
    </citation>
    <scope>NUCLEOTIDE SEQUENCE [LARGE SCALE GENOMIC DNA]</scope>
    <source>
        <strain evidence="1 2">F3</strain>
    </source>
</reference>
<evidence type="ECO:0008006" key="3">
    <source>
        <dbReference type="Google" id="ProtNLM"/>
    </source>
</evidence>
<name>A0ABZ0EJ90_9BURK</name>
<protein>
    <recommendedName>
        <fullName evidence="3">Phage minor tail protein L</fullName>
    </recommendedName>
</protein>
<dbReference type="InterPro" id="IPR006487">
    <property type="entry name" value="Phage_lambda_L"/>
</dbReference>
<dbReference type="Pfam" id="PF05100">
    <property type="entry name" value="Phage_tail_L"/>
    <property type="match status" value="1"/>
</dbReference>
<dbReference type="EMBL" id="CP136512">
    <property type="protein sequence ID" value="WOD17281.1"/>
    <property type="molecule type" value="Genomic_DNA"/>
</dbReference>
<dbReference type="Proteomes" id="UP001302652">
    <property type="component" value="Chromosome 2"/>
</dbReference>
<gene>
    <name evidence="1" type="ORF">RW095_12365</name>
</gene>
<sequence length="58" mass="6328">MAPVCAGEPVADVYDNPTANPAKDACGKRIKSCRMRFPQGMPFGRFPGAGQYRSQQRP</sequence>
<dbReference type="RefSeq" id="WP_317019832.1">
    <property type="nucleotide sequence ID" value="NZ_CP136512.1"/>
</dbReference>
<proteinExistence type="predicted"/>
<accession>A0ABZ0EJ90</accession>
<evidence type="ECO:0000313" key="2">
    <source>
        <dbReference type="Proteomes" id="UP001302652"/>
    </source>
</evidence>
<evidence type="ECO:0000313" key="1">
    <source>
        <dbReference type="EMBL" id="WOD17281.1"/>
    </source>
</evidence>